<evidence type="ECO:0000313" key="3">
    <source>
        <dbReference type="Proteomes" id="UP000828390"/>
    </source>
</evidence>
<comment type="caution">
    <text evidence="2">The sequence shown here is derived from an EMBL/GenBank/DDBJ whole genome shotgun (WGS) entry which is preliminary data.</text>
</comment>
<protein>
    <recommendedName>
        <fullName evidence="1">Sulfotransferase domain-containing protein</fullName>
    </recommendedName>
</protein>
<accession>A0A9D4GHD7</accession>
<dbReference type="OrthoDB" id="8068875at2759"/>
<dbReference type="InterPro" id="IPR000863">
    <property type="entry name" value="Sulfotransferase_dom"/>
</dbReference>
<dbReference type="GO" id="GO:0019319">
    <property type="term" value="P:hexose biosynthetic process"/>
    <property type="evidence" value="ECO:0007669"/>
    <property type="project" value="TreeGrafter"/>
</dbReference>
<dbReference type="Gene3D" id="3.40.50.300">
    <property type="entry name" value="P-loop containing nucleotide triphosphate hydrolases"/>
    <property type="match status" value="1"/>
</dbReference>
<evidence type="ECO:0000259" key="1">
    <source>
        <dbReference type="Pfam" id="PF00685"/>
    </source>
</evidence>
<reference evidence="2" key="1">
    <citation type="journal article" date="2019" name="bioRxiv">
        <title>The Genome of the Zebra Mussel, Dreissena polymorpha: A Resource for Invasive Species Research.</title>
        <authorList>
            <person name="McCartney M.A."/>
            <person name="Auch B."/>
            <person name="Kono T."/>
            <person name="Mallez S."/>
            <person name="Zhang Y."/>
            <person name="Obille A."/>
            <person name="Becker A."/>
            <person name="Abrahante J.E."/>
            <person name="Garbe J."/>
            <person name="Badalamenti J.P."/>
            <person name="Herman A."/>
            <person name="Mangelson H."/>
            <person name="Liachko I."/>
            <person name="Sullivan S."/>
            <person name="Sone E.D."/>
            <person name="Koren S."/>
            <person name="Silverstein K.A.T."/>
            <person name="Beckman K.B."/>
            <person name="Gohl D.M."/>
        </authorList>
    </citation>
    <scope>NUCLEOTIDE SEQUENCE</scope>
    <source>
        <strain evidence="2">Duluth1</strain>
        <tissue evidence="2">Whole animal</tissue>
    </source>
</reference>
<dbReference type="GO" id="GO:0050659">
    <property type="term" value="F:N-acetylgalactosamine 4-sulfate 6-O-sulfotransferase activity"/>
    <property type="evidence" value="ECO:0007669"/>
    <property type="project" value="TreeGrafter"/>
</dbReference>
<organism evidence="2 3">
    <name type="scientific">Dreissena polymorpha</name>
    <name type="common">Zebra mussel</name>
    <name type="synonym">Mytilus polymorpha</name>
    <dbReference type="NCBI Taxonomy" id="45954"/>
    <lineage>
        <taxon>Eukaryota</taxon>
        <taxon>Metazoa</taxon>
        <taxon>Spiralia</taxon>
        <taxon>Lophotrochozoa</taxon>
        <taxon>Mollusca</taxon>
        <taxon>Bivalvia</taxon>
        <taxon>Autobranchia</taxon>
        <taxon>Heteroconchia</taxon>
        <taxon>Euheterodonta</taxon>
        <taxon>Imparidentia</taxon>
        <taxon>Neoheterodontei</taxon>
        <taxon>Myida</taxon>
        <taxon>Dreissenoidea</taxon>
        <taxon>Dreissenidae</taxon>
        <taxon>Dreissena</taxon>
    </lineage>
</organism>
<feature type="domain" description="Sulfotransferase" evidence="1">
    <location>
        <begin position="84"/>
        <end position="322"/>
    </location>
</feature>
<sequence>MKSTFYSFVCLLLFGSATLLGFWWKATQFVPRVASHLHNIIDNRFHPSFLRKYKNPCFDDVRSSDHGTTANETSTLLCFPYFVMPGFPKCGTTDLYTRLSKHPQIKWEHPKEPDLLHRHMYKYDNFGEAVHQYYVPLFRPSIHRLQENFDVDKDGTLIYTGIIGDASVDYAFNNSRWQDFPGNKGVKEPRLTHAHFMYSLYPKMKVIFMLREPVERLYSDYIFEARAIGYKRSPKNFHQSALKFIKDFNECLRLNTRRGCAYNRTFESYEIRLRAGMYHIFVNDWIQVFGKENVLVLMSETTKAANQRLNSIRQIVKFLEIEPFSLTEEKHLYDEKLVNVRLPEERSIGDMLSCTRELLQVFYAPFNIELTKMFPYIDYNSFY</sequence>
<keyword evidence="3" id="KW-1185">Reference proteome</keyword>
<gene>
    <name evidence="2" type="ORF">DPMN_118418</name>
</gene>
<dbReference type="InterPro" id="IPR052654">
    <property type="entry name" value="CS_Sulfotransferase"/>
</dbReference>
<dbReference type="Pfam" id="PF00685">
    <property type="entry name" value="Sulfotransfer_1"/>
    <property type="match status" value="1"/>
</dbReference>
<dbReference type="PANTHER" id="PTHR15723">
    <property type="entry name" value="CARBOHYDRATE SULFOTRANSFERASE 15"/>
    <property type="match status" value="1"/>
</dbReference>
<reference evidence="2" key="2">
    <citation type="submission" date="2020-11" db="EMBL/GenBank/DDBJ databases">
        <authorList>
            <person name="McCartney M.A."/>
            <person name="Auch B."/>
            <person name="Kono T."/>
            <person name="Mallez S."/>
            <person name="Becker A."/>
            <person name="Gohl D.M."/>
            <person name="Silverstein K.A.T."/>
            <person name="Koren S."/>
            <person name="Bechman K.B."/>
            <person name="Herman A."/>
            <person name="Abrahante J.E."/>
            <person name="Garbe J."/>
        </authorList>
    </citation>
    <scope>NUCLEOTIDE SEQUENCE</scope>
    <source>
        <strain evidence="2">Duluth1</strain>
        <tissue evidence="2">Whole animal</tissue>
    </source>
</reference>
<dbReference type="AlphaFoldDB" id="A0A9D4GHD7"/>
<dbReference type="InterPro" id="IPR027417">
    <property type="entry name" value="P-loop_NTPase"/>
</dbReference>
<dbReference type="EMBL" id="JAIWYP010000005">
    <property type="protein sequence ID" value="KAH3816893.1"/>
    <property type="molecule type" value="Genomic_DNA"/>
</dbReference>
<dbReference type="Proteomes" id="UP000828390">
    <property type="component" value="Unassembled WGS sequence"/>
</dbReference>
<dbReference type="PANTHER" id="PTHR15723:SF0">
    <property type="entry name" value="CARBOHYDRATE SULFOTRANSFERASE 15"/>
    <property type="match status" value="1"/>
</dbReference>
<proteinExistence type="predicted"/>
<name>A0A9D4GHD7_DREPO</name>
<evidence type="ECO:0000313" key="2">
    <source>
        <dbReference type="EMBL" id="KAH3816893.1"/>
    </source>
</evidence>
<dbReference type="SUPFAM" id="SSF52540">
    <property type="entry name" value="P-loop containing nucleoside triphosphate hydrolases"/>
    <property type="match status" value="1"/>
</dbReference>